<proteinExistence type="predicted"/>
<evidence type="ECO:0008006" key="4">
    <source>
        <dbReference type="Google" id="ProtNLM"/>
    </source>
</evidence>
<organism evidence="2 3">
    <name type="scientific">Candidatus Yanofskybacteria bacterium RIFCSPHIGHO2_02_FULL_39_10</name>
    <dbReference type="NCBI Taxonomy" id="1802674"/>
    <lineage>
        <taxon>Bacteria</taxon>
        <taxon>Candidatus Yanofskyibacteriota</taxon>
    </lineage>
</organism>
<dbReference type="PROSITE" id="PS51257">
    <property type="entry name" value="PROKAR_LIPOPROTEIN"/>
    <property type="match status" value="1"/>
</dbReference>
<dbReference type="AlphaFoldDB" id="A0A1F8F727"/>
<protein>
    <recommendedName>
        <fullName evidence="4">Lipoprotein</fullName>
    </recommendedName>
</protein>
<feature type="signal peptide" evidence="1">
    <location>
        <begin position="1"/>
        <end position="19"/>
    </location>
</feature>
<evidence type="ECO:0000313" key="2">
    <source>
        <dbReference type="EMBL" id="OGN08961.1"/>
    </source>
</evidence>
<sequence length="151" mass="17294">MKSVAILTLVLIASLMGSACVSFNRYAKSTLTTPTNLSNWNTETVTVMNVVLNRQEVRILVRAYSRFYINTYYSGTVDEHLMVFYNNGNKWIGLYEAQSSTGLIAPYIGVFEMKDNGWKLVKDFSKNKNPLKKRNNFIKQKYGLELRSSLK</sequence>
<keyword evidence="1" id="KW-0732">Signal</keyword>
<comment type="caution">
    <text evidence="2">The sequence shown here is derived from an EMBL/GenBank/DDBJ whole genome shotgun (WGS) entry which is preliminary data.</text>
</comment>
<gene>
    <name evidence="2" type="ORF">A3C61_03760</name>
</gene>
<reference evidence="2 3" key="1">
    <citation type="journal article" date="2016" name="Nat. Commun.">
        <title>Thousands of microbial genomes shed light on interconnected biogeochemical processes in an aquifer system.</title>
        <authorList>
            <person name="Anantharaman K."/>
            <person name="Brown C.T."/>
            <person name="Hug L.A."/>
            <person name="Sharon I."/>
            <person name="Castelle C.J."/>
            <person name="Probst A.J."/>
            <person name="Thomas B.C."/>
            <person name="Singh A."/>
            <person name="Wilkins M.J."/>
            <person name="Karaoz U."/>
            <person name="Brodie E.L."/>
            <person name="Williams K.H."/>
            <person name="Hubbard S.S."/>
            <person name="Banfield J.F."/>
        </authorList>
    </citation>
    <scope>NUCLEOTIDE SEQUENCE [LARGE SCALE GENOMIC DNA]</scope>
</reference>
<name>A0A1F8F727_9BACT</name>
<accession>A0A1F8F727</accession>
<evidence type="ECO:0000313" key="3">
    <source>
        <dbReference type="Proteomes" id="UP000178908"/>
    </source>
</evidence>
<feature type="chain" id="PRO_5009535455" description="Lipoprotein" evidence="1">
    <location>
        <begin position="20"/>
        <end position="151"/>
    </location>
</feature>
<dbReference type="EMBL" id="MGJO01000036">
    <property type="protein sequence ID" value="OGN08961.1"/>
    <property type="molecule type" value="Genomic_DNA"/>
</dbReference>
<dbReference type="Proteomes" id="UP000178908">
    <property type="component" value="Unassembled WGS sequence"/>
</dbReference>
<evidence type="ECO:0000256" key="1">
    <source>
        <dbReference type="SAM" id="SignalP"/>
    </source>
</evidence>